<dbReference type="AlphaFoldDB" id="A0A183FR04"/>
<dbReference type="PANTHER" id="PTHR31967">
    <property type="entry name" value="GROUNDHOG (HEDGEHOG-LIKE FAMILY)-RELATED"/>
    <property type="match status" value="1"/>
</dbReference>
<evidence type="ECO:0000256" key="1">
    <source>
        <dbReference type="SAM" id="MobiDB-lite"/>
    </source>
</evidence>
<protein>
    <submittedName>
        <fullName evidence="4">Ground-like domain-containing protein</fullName>
    </submittedName>
</protein>
<keyword evidence="3" id="KW-1185">Reference proteome</keyword>
<evidence type="ECO:0000313" key="4">
    <source>
        <dbReference type="WBParaSite" id="HPBE_0001021501-mRNA-1"/>
    </source>
</evidence>
<dbReference type="Proteomes" id="UP000050761">
    <property type="component" value="Unassembled WGS sequence"/>
</dbReference>
<evidence type="ECO:0000259" key="2">
    <source>
        <dbReference type="Pfam" id="PF04155"/>
    </source>
</evidence>
<dbReference type="PANTHER" id="PTHR31967:SF14">
    <property type="entry name" value="GROUND-LIKE DOMAIN-CONTAINING PROTEIN"/>
    <property type="match status" value="1"/>
</dbReference>
<reference evidence="4" key="1">
    <citation type="submission" date="2019-09" db="UniProtKB">
        <authorList>
            <consortium name="WormBaseParasite"/>
        </authorList>
    </citation>
    <scope>IDENTIFICATION</scope>
</reference>
<dbReference type="InterPro" id="IPR007284">
    <property type="entry name" value="Ground-like_dom"/>
</dbReference>
<dbReference type="Pfam" id="PF04155">
    <property type="entry name" value="Ground-like"/>
    <property type="match status" value="1"/>
</dbReference>
<proteinExistence type="predicted"/>
<name>A0A183FR04_HELPZ</name>
<feature type="region of interest" description="Disordered" evidence="1">
    <location>
        <begin position="1"/>
        <end position="33"/>
    </location>
</feature>
<organism evidence="3 4">
    <name type="scientific">Heligmosomoides polygyrus</name>
    <name type="common">Parasitic roundworm</name>
    <dbReference type="NCBI Taxonomy" id="6339"/>
    <lineage>
        <taxon>Eukaryota</taxon>
        <taxon>Metazoa</taxon>
        <taxon>Ecdysozoa</taxon>
        <taxon>Nematoda</taxon>
        <taxon>Chromadorea</taxon>
        <taxon>Rhabditida</taxon>
        <taxon>Rhabditina</taxon>
        <taxon>Rhabditomorpha</taxon>
        <taxon>Strongyloidea</taxon>
        <taxon>Heligmosomidae</taxon>
        <taxon>Heligmosomoides</taxon>
    </lineage>
</organism>
<evidence type="ECO:0000313" key="3">
    <source>
        <dbReference type="Proteomes" id="UP000050761"/>
    </source>
</evidence>
<sequence>LGRQPNNVHPRPNEPRSDDVQNESEDGFHRSETKSFQDAPIVLSGPVLELQVCEHSKIAGMKLALKMLLQGHTSYVYPEKAHPLKQCFYNPSGYACCNRNLNDEMAVPLQFLASQPDYSPCNTQKLANTLQRNCARRFKMNFEAIVGLADYAQRVNFKKDLVCKVELGGRLVIYSVYLRIATEL</sequence>
<feature type="domain" description="Ground-like" evidence="2">
    <location>
        <begin position="93"/>
        <end position="171"/>
    </location>
</feature>
<dbReference type="WBParaSite" id="HPBE_0001021501-mRNA-1">
    <property type="protein sequence ID" value="HPBE_0001021501-mRNA-1"/>
    <property type="gene ID" value="HPBE_0001021501"/>
</dbReference>
<accession>A0A183FR04</accession>